<sequence>MARPMTPAPRLLVGLARVAGRSSARLHALTGGSRGLASLTLAGARRAGRLRGALHAAVTAGTGRLRHHAGRVRGRAGRLRQRAGRSRHREENGA</sequence>
<evidence type="ECO:0000313" key="3">
    <source>
        <dbReference type="Proteomes" id="UP001589716"/>
    </source>
</evidence>
<dbReference type="Proteomes" id="UP001589716">
    <property type="component" value="Unassembled WGS sequence"/>
</dbReference>
<keyword evidence="3" id="KW-1185">Reference proteome</keyword>
<feature type="compositionally biased region" description="Basic residues" evidence="1">
    <location>
        <begin position="64"/>
        <end position="87"/>
    </location>
</feature>
<organism evidence="2 3">
    <name type="scientific">Streptomyces roseoviridis</name>
    <dbReference type="NCBI Taxonomy" id="67361"/>
    <lineage>
        <taxon>Bacteria</taxon>
        <taxon>Bacillati</taxon>
        <taxon>Actinomycetota</taxon>
        <taxon>Actinomycetes</taxon>
        <taxon>Kitasatosporales</taxon>
        <taxon>Streptomycetaceae</taxon>
        <taxon>Streptomyces</taxon>
    </lineage>
</organism>
<evidence type="ECO:0000256" key="1">
    <source>
        <dbReference type="SAM" id="MobiDB-lite"/>
    </source>
</evidence>
<dbReference type="EMBL" id="JBHMCT010000013">
    <property type="protein sequence ID" value="MFB9556773.1"/>
    <property type="molecule type" value="Genomic_DNA"/>
</dbReference>
<protein>
    <submittedName>
        <fullName evidence="2">Uncharacterized protein</fullName>
    </submittedName>
</protein>
<feature type="region of interest" description="Disordered" evidence="1">
    <location>
        <begin position="62"/>
        <end position="94"/>
    </location>
</feature>
<evidence type="ECO:0000313" key="2">
    <source>
        <dbReference type="EMBL" id="MFB9556773.1"/>
    </source>
</evidence>
<name>A0ABV5QTB0_9ACTN</name>
<gene>
    <name evidence="2" type="ORF">ACFFTP_21590</name>
</gene>
<dbReference type="RefSeq" id="WP_345484781.1">
    <property type="nucleotide sequence ID" value="NZ_BAAAWU010000001.1"/>
</dbReference>
<proteinExistence type="predicted"/>
<comment type="caution">
    <text evidence="2">The sequence shown here is derived from an EMBL/GenBank/DDBJ whole genome shotgun (WGS) entry which is preliminary data.</text>
</comment>
<reference evidence="2 3" key="1">
    <citation type="submission" date="2024-09" db="EMBL/GenBank/DDBJ databases">
        <authorList>
            <person name="Sun Q."/>
            <person name="Mori K."/>
        </authorList>
    </citation>
    <scope>NUCLEOTIDE SEQUENCE [LARGE SCALE GENOMIC DNA]</scope>
    <source>
        <strain evidence="2 3">JCM 4414</strain>
    </source>
</reference>
<accession>A0ABV5QTB0</accession>